<proteinExistence type="predicted"/>
<gene>
    <name evidence="1" type="ORF">LPAF129_17710</name>
</gene>
<protein>
    <submittedName>
        <fullName evidence="1">Uncharacterized protein</fullName>
    </submittedName>
</protein>
<organism evidence="1 2">
    <name type="scientific">Ligilactobacillus pabuli</name>
    <dbReference type="NCBI Taxonomy" id="2886039"/>
    <lineage>
        <taxon>Bacteria</taxon>
        <taxon>Bacillati</taxon>
        <taxon>Bacillota</taxon>
        <taxon>Bacilli</taxon>
        <taxon>Lactobacillales</taxon>
        <taxon>Lactobacillaceae</taxon>
        <taxon>Ligilactobacillus</taxon>
    </lineage>
</organism>
<accession>A0ABQ5JJ67</accession>
<dbReference type="EMBL" id="BQXH01000018">
    <property type="protein sequence ID" value="GKS82085.1"/>
    <property type="molecule type" value="Genomic_DNA"/>
</dbReference>
<sequence length="54" mass="6032">MVTANLARIDFLVIKAPPLPSTVTKLIVFFKRLQLQKNKGQLACFILAMINEAC</sequence>
<evidence type="ECO:0000313" key="1">
    <source>
        <dbReference type="EMBL" id="GKS82085.1"/>
    </source>
</evidence>
<dbReference type="Proteomes" id="UP001055149">
    <property type="component" value="Unassembled WGS sequence"/>
</dbReference>
<comment type="caution">
    <text evidence="1">The sequence shown here is derived from an EMBL/GenBank/DDBJ whole genome shotgun (WGS) entry which is preliminary data.</text>
</comment>
<evidence type="ECO:0000313" key="2">
    <source>
        <dbReference type="Proteomes" id="UP001055149"/>
    </source>
</evidence>
<reference evidence="1" key="1">
    <citation type="journal article" date="2022" name="Int. J. Syst. Evol. Microbiol.">
        <title>A novel species of lactic acid bacteria, Ligilactobacillus pabuli sp. nov., isolated from alfalfa silage.</title>
        <authorList>
            <person name="Tohno M."/>
            <person name="Tanizawa Y."/>
            <person name="Sawada H."/>
            <person name="Sakamoto M."/>
            <person name="Ohkuma M."/>
            <person name="Kobayashi H."/>
        </authorList>
    </citation>
    <scope>NUCLEOTIDE SEQUENCE</scope>
    <source>
        <strain evidence="1">AF129</strain>
    </source>
</reference>
<keyword evidence="2" id="KW-1185">Reference proteome</keyword>
<name>A0ABQ5JJ67_9LACO</name>